<comment type="caution">
    <text evidence="1">The sequence shown here is derived from an EMBL/GenBank/DDBJ whole genome shotgun (WGS) entry which is preliminary data.</text>
</comment>
<gene>
    <name evidence="1" type="ORF">JHL16_31580</name>
</gene>
<keyword evidence="2" id="KW-1185">Reference proteome</keyword>
<reference evidence="1" key="1">
    <citation type="submission" date="2021-01" db="EMBL/GenBank/DDBJ databases">
        <authorList>
            <person name="Sun Q."/>
        </authorList>
    </citation>
    <scope>NUCLEOTIDE SEQUENCE</scope>
    <source>
        <strain evidence="1">YIM B02566</strain>
    </source>
</reference>
<dbReference type="EMBL" id="JAENHL010000008">
    <property type="protein sequence ID" value="MBK1870949.1"/>
    <property type="molecule type" value="Genomic_DNA"/>
</dbReference>
<evidence type="ECO:0000313" key="1">
    <source>
        <dbReference type="EMBL" id="MBK1870949.1"/>
    </source>
</evidence>
<dbReference type="Proteomes" id="UP000616151">
    <property type="component" value="Unassembled WGS sequence"/>
</dbReference>
<protein>
    <submittedName>
        <fullName evidence="1">Plasmid maintenance toxin (PemK-like)</fullName>
    </submittedName>
</protein>
<name>A0ACC5REC8_9HYPH</name>
<evidence type="ECO:0000313" key="2">
    <source>
        <dbReference type="Proteomes" id="UP000616151"/>
    </source>
</evidence>
<accession>A0ACC5REC8</accession>
<sequence>MSFAIHIFGPTSGREEGINDRPALVLALAVVADDAQLRVLVLAITHVKPRLVSEAVELPSATKLALGLDDVPSWIVTTEANSFIWPGRDIRPVPGRKPSSPFYGRIPATSLARVARSYLDNRERQRARIVPGSF</sequence>
<organism evidence="1 2">
    <name type="scientific">Taklimakanibacter albus</name>
    <dbReference type="NCBI Taxonomy" id="2800327"/>
    <lineage>
        <taxon>Bacteria</taxon>
        <taxon>Pseudomonadati</taxon>
        <taxon>Pseudomonadota</taxon>
        <taxon>Alphaproteobacteria</taxon>
        <taxon>Hyphomicrobiales</taxon>
        <taxon>Aestuariivirgaceae</taxon>
        <taxon>Taklimakanibacter</taxon>
    </lineage>
</organism>
<proteinExistence type="predicted"/>